<reference evidence="1 2" key="1">
    <citation type="journal article" date="2024" name="G3 (Bethesda)">
        <title>Genome assembly of Hibiscus sabdariffa L. provides insights into metabolisms of medicinal natural products.</title>
        <authorList>
            <person name="Kim T."/>
        </authorList>
    </citation>
    <scope>NUCLEOTIDE SEQUENCE [LARGE SCALE GENOMIC DNA]</scope>
    <source>
        <strain evidence="1">TK-2024</strain>
        <tissue evidence="1">Old leaves</tissue>
    </source>
</reference>
<dbReference type="Proteomes" id="UP001472677">
    <property type="component" value="Unassembled WGS sequence"/>
</dbReference>
<sequence>MIYEYTDQAGWSYEGNSYNHPYSTSSNTYIFYTSADKDIAPVCNAPFSTKIETSGKDEKQWVTNAVPDLITFRNTGHITELQP</sequence>
<gene>
    <name evidence="1" type="ORF">V6N12_024496</name>
</gene>
<name>A0ABR2G1J9_9ROSI</name>
<proteinExistence type="predicted"/>
<evidence type="ECO:0000313" key="1">
    <source>
        <dbReference type="EMBL" id="KAK8590113.1"/>
    </source>
</evidence>
<dbReference type="EMBL" id="JBBPBM010000004">
    <property type="protein sequence ID" value="KAK8590113.1"/>
    <property type="molecule type" value="Genomic_DNA"/>
</dbReference>
<evidence type="ECO:0000313" key="2">
    <source>
        <dbReference type="Proteomes" id="UP001472677"/>
    </source>
</evidence>
<comment type="caution">
    <text evidence="1">The sequence shown here is derived from an EMBL/GenBank/DDBJ whole genome shotgun (WGS) entry which is preliminary data.</text>
</comment>
<protein>
    <submittedName>
        <fullName evidence="1">Uncharacterized protein</fullName>
    </submittedName>
</protein>
<accession>A0ABR2G1J9</accession>
<organism evidence="1 2">
    <name type="scientific">Hibiscus sabdariffa</name>
    <name type="common">roselle</name>
    <dbReference type="NCBI Taxonomy" id="183260"/>
    <lineage>
        <taxon>Eukaryota</taxon>
        <taxon>Viridiplantae</taxon>
        <taxon>Streptophyta</taxon>
        <taxon>Embryophyta</taxon>
        <taxon>Tracheophyta</taxon>
        <taxon>Spermatophyta</taxon>
        <taxon>Magnoliopsida</taxon>
        <taxon>eudicotyledons</taxon>
        <taxon>Gunneridae</taxon>
        <taxon>Pentapetalae</taxon>
        <taxon>rosids</taxon>
        <taxon>malvids</taxon>
        <taxon>Malvales</taxon>
        <taxon>Malvaceae</taxon>
        <taxon>Malvoideae</taxon>
        <taxon>Hibiscus</taxon>
    </lineage>
</organism>
<keyword evidence="2" id="KW-1185">Reference proteome</keyword>